<dbReference type="Pfam" id="PF01381">
    <property type="entry name" value="HTH_3"/>
    <property type="match status" value="1"/>
</dbReference>
<dbReference type="CDD" id="cd00093">
    <property type="entry name" value="HTH_XRE"/>
    <property type="match status" value="1"/>
</dbReference>
<dbReference type="RefSeq" id="WP_196149551.1">
    <property type="nucleotide sequence ID" value="NZ_JADMLG010000004.1"/>
</dbReference>
<keyword evidence="5" id="KW-1185">Reference proteome</keyword>
<feature type="region of interest" description="Disordered" evidence="2">
    <location>
        <begin position="1"/>
        <end position="23"/>
    </location>
</feature>
<sequence length="101" mass="11172">MTTTERKISQEEFDRRSAEARANPEYQAAYRAAEIAYKLGEQVRQAREARGWTQSELAKRAGMKQNAISRFEAGDGVPTIQTLDRLAGAFGVQLNIGVTPA</sequence>
<dbReference type="PANTHER" id="PTHR46797:SF1">
    <property type="entry name" value="METHYLPHOSPHONATE SYNTHASE"/>
    <property type="match status" value="1"/>
</dbReference>
<proteinExistence type="predicted"/>
<reference evidence="4" key="1">
    <citation type="submission" date="2020-11" db="EMBL/GenBank/DDBJ databases">
        <title>Nocardia NEAU-351.nov., a novel actinomycete isolated from the cow dung.</title>
        <authorList>
            <person name="Zhang X."/>
        </authorList>
    </citation>
    <scope>NUCLEOTIDE SEQUENCE</scope>
    <source>
        <strain evidence="4">NEAU-351</strain>
    </source>
</reference>
<gene>
    <name evidence="4" type="ORF">IT779_13240</name>
</gene>
<name>A0A931N304_9NOCA</name>
<dbReference type="SMART" id="SM00530">
    <property type="entry name" value="HTH_XRE"/>
    <property type="match status" value="1"/>
</dbReference>
<evidence type="ECO:0000256" key="2">
    <source>
        <dbReference type="SAM" id="MobiDB-lite"/>
    </source>
</evidence>
<dbReference type="GO" id="GO:0005829">
    <property type="term" value="C:cytosol"/>
    <property type="evidence" value="ECO:0007669"/>
    <property type="project" value="TreeGrafter"/>
</dbReference>
<dbReference type="EMBL" id="JADMLG010000004">
    <property type="protein sequence ID" value="MBH0777247.1"/>
    <property type="molecule type" value="Genomic_DNA"/>
</dbReference>
<dbReference type="AlphaFoldDB" id="A0A931N304"/>
<dbReference type="PROSITE" id="PS50943">
    <property type="entry name" value="HTH_CROC1"/>
    <property type="match status" value="1"/>
</dbReference>
<dbReference type="InterPro" id="IPR001387">
    <property type="entry name" value="Cro/C1-type_HTH"/>
</dbReference>
<evidence type="ECO:0000313" key="4">
    <source>
        <dbReference type="EMBL" id="MBH0777247.1"/>
    </source>
</evidence>
<evidence type="ECO:0000259" key="3">
    <source>
        <dbReference type="PROSITE" id="PS50943"/>
    </source>
</evidence>
<evidence type="ECO:0000313" key="5">
    <source>
        <dbReference type="Proteomes" id="UP000655751"/>
    </source>
</evidence>
<dbReference type="PANTHER" id="PTHR46797">
    <property type="entry name" value="HTH-TYPE TRANSCRIPTIONAL REGULATOR"/>
    <property type="match status" value="1"/>
</dbReference>
<evidence type="ECO:0000256" key="1">
    <source>
        <dbReference type="ARBA" id="ARBA00023125"/>
    </source>
</evidence>
<feature type="compositionally biased region" description="Basic and acidic residues" evidence="2">
    <location>
        <begin position="1"/>
        <end position="19"/>
    </location>
</feature>
<protein>
    <submittedName>
        <fullName evidence="4">Helix-turn-helix transcriptional regulator</fullName>
    </submittedName>
</protein>
<dbReference type="InterPro" id="IPR010982">
    <property type="entry name" value="Lambda_DNA-bd_dom_sf"/>
</dbReference>
<organism evidence="4 5">
    <name type="scientific">Nocardia bovistercoris</name>
    <dbReference type="NCBI Taxonomy" id="2785916"/>
    <lineage>
        <taxon>Bacteria</taxon>
        <taxon>Bacillati</taxon>
        <taxon>Actinomycetota</taxon>
        <taxon>Actinomycetes</taxon>
        <taxon>Mycobacteriales</taxon>
        <taxon>Nocardiaceae</taxon>
        <taxon>Nocardia</taxon>
    </lineage>
</organism>
<dbReference type="Proteomes" id="UP000655751">
    <property type="component" value="Unassembled WGS sequence"/>
</dbReference>
<dbReference type="GO" id="GO:0003677">
    <property type="term" value="F:DNA binding"/>
    <property type="evidence" value="ECO:0007669"/>
    <property type="project" value="UniProtKB-KW"/>
</dbReference>
<dbReference type="GO" id="GO:0003700">
    <property type="term" value="F:DNA-binding transcription factor activity"/>
    <property type="evidence" value="ECO:0007669"/>
    <property type="project" value="TreeGrafter"/>
</dbReference>
<feature type="domain" description="HTH cro/C1-type" evidence="3">
    <location>
        <begin position="43"/>
        <end position="97"/>
    </location>
</feature>
<dbReference type="SUPFAM" id="SSF47413">
    <property type="entry name" value="lambda repressor-like DNA-binding domains"/>
    <property type="match status" value="1"/>
</dbReference>
<comment type="caution">
    <text evidence="4">The sequence shown here is derived from an EMBL/GenBank/DDBJ whole genome shotgun (WGS) entry which is preliminary data.</text>
</comment>
<accession>A0A931N304</accession>
<keyword evidence="1" id="KW-0238">DNA-binding</keyword>
<dbReference type="Gene3D" id="1.10.260.40">
    <property type="entry name" value="lambda repressor-like DNA-binding domains"/>
    <property type="match status" value="1"/>
</dbReference>
<dbReference type="InterPro" id="IPR050807">
    <property type="entry name" value="TransReg_Diox_bact_type"/>
</dbReference>